<reference evidence="3 4" key="1">
    <citation type="submission" date="2019-10" db="EMBL/GenBank/DDBJ databases">
        <title>Genome diversity of Sutterella seckii.</title>
        <authorList>
            <person name="Chaplin A.V."/>
            <person name="Sokolova S.R."/>
            <person name="Mosin K.A."/>
            <person name="Ivanova E.L."/>
            <person name="Kochetkova T.O."/>
            <person name="Goltsov A.Y."/>
            <person name="Trofimov D.Y."/>
            <person name="Efimov B.A."/>
        </authorList>
    </citation>
    <scope>NUCLEOTIDE SEQUENCE [LARGE SCALE GENOMIC DNA]</scope>
    <source>
        <strain evidence="3 4">ASD393</strain>
    </source>
</reference>
<dbReference type="SUPFAM" id="SSF102405">
    <property type="entry name" value="MCP/YpsA-like"/>
    <property type="match status" value="1"/>
</dbReference>
<dbReference type="PANTHER" id="PTHR43022:SF1">
    <property type="entry name" value="PROTEIN SMF"/>
    <property type="match status" value="1"/>
</dbReference>
<evidence type="ECO:0000313" key="4">
    <source>
        <dbReference type="Proteomes" id="UP000430564"/>
    </source>
</evidence>
<dbReference type="Pfam" id="PF02481">
    <property type="entry name" value="DNA_processg_A"/>
    <property type="match status" value="1"/>
</dbReference>
<comment type="caution">
    <text evidence="3">The sequence shown here is derived from an EMBL/GenBank/DDBJ whole genome shotgun (WGS) entry which is preliminary data.</text>
</comment>
<dbReference type="InterPro" id="IPR057666">
    <property type="entry name" value="DrpA_SLOG"/>
</dbReference>
<sequence length="278" mass="29919">MPSLSREDFQALYALEREAGSGLGVAELRKELSLTFPQGARVLTRGSEDYPQALDALADPPKVLCALGDLTLLDRQLLVSIVGSRNAAAERCEAASFIASDLAARGAVIVSGLAAGIDRAAHEGALAAWTNESRRGRTAAVLGTPLSFPWPPENAKLYEEIVSTGLALSEVPQAEGRRFDPNERMRSLKRRNRIVAALGTGTLVMAAASGSSTLIEVDYALGLGRPVILWYECANEPWAKELLARDLRDGDGRALVAVARDAVEAEEILSPWSRVWWL</sequence>
<name>A0A6I1EVQ6_9BURK</name>
<dbReference type="AlphaFoldDB" id="A0A6I1EVQ6"/>
<comment type="similarity">
    <text evidence="1">Belongs to the DprA/Smf family.</text>
</comment>
<dbReference type="InterPro" id="IPR003488">
    <property type="entry name" value="DprA"/>
</dbReference>
<accession>A0A6I1EVQ6</accession>
<dbReference type="GO" id="GO:0009294">
    <property type="term" value="P:DNA-mediated transformation"/>
    <property type="evidence" value="ECO:0007669"/>
    <property type="project" value="InterPro"/>
</dbReference>
<dbReference type="EMBL" id="WEHX01000003">
    <property type="protein sequence ID" value="KAB7662969.1"/>
    <property type="molecule type" value="Genomic_DNA"/>
</dbReference>
<dbReference type="Proteomes" id="UP000430564">
    <property type="component" value="Unassembled WGS sequence"/>
</dbReference>
<organism evidence="3 4">
    <name type="scientific">Sutterella seckii</name>
    <dbReference type="NCBI Taxonomy" id="1944635"/>
    <lineage>
        <taxon>Bacteria</taxon>
        <taxon>Pseudomonadati</taxon>
        <taxon>Pseudomonadota</taxon>
        <taxon>Betaproteobacteria</taxon>
        <taxon>Burkholderiales</taxon>
        <taxon>Sutterellaceae</taxon>
        <taxon>Sutterella</taxon>
    </lineage>
</organism>
<dbReference type="OrthoDB" id="9785707at2"/>
<dbReference type="Gene3D" id="3.40.50.450">
    <property type="match status" value="1"/>
</dbReference>
<protein>
    <submittedName>
        <fullName evidence="3">DNA protecting protein DprA</fullName>
    </submittedName>
</protein>
<evidence type="ECO:0000256" key="1">
    <source>
        <dbReference type="ARBA" id="ARBA00006525"/>
    </source>
</evidence>
<proteinExistence type="inferred from homology"/>
<evidence type="ECO:0000259" key="2">
    <source>
        <dbReference type="Pfam" id="PF02481"/>
    </source>
</evidence>
<gene>
    <name evidence="3" type="ORF">GBM95_01355</name>
</gene>
<dbReference type="PANTHER" id="PTHR43022">
    <property type="entry name" value="PROTEIN SMF"/>
    <property type="match status" value="1"/>
</dbReference>
<evidence type="ECO:0000313" key="3">
    <source>
        <dbReference type="EMBL" id="KAB7662969.1"/>
    </source>
</evidence>
<feature type="domain" description="Smf/DprA SLOG" evidence="2">
    <location>
        <begin position="42"/>
        <end position="231"/>
    </location>
</feature>
<dbReference type="RefSeq" id="WP_152157447.1">
    <property type="nucleotide sequence ID" value="NZ_WEHX01000003.1"/>
</dbReference>